<proteinExistence type="predicted"/>
<evidence type="ECO:0000313" key="2">
    <source>
        <dbReference type="Proteomes" id="UP000274100"/>
    </source>
</evidence>
<dbReference type="AlphaFoldDB" id="A0A448GYA0"/>
<organism evidence="1 2">
    <name type="scientific">Moraxella cuniculi</name>
    <dbReference type="NCBI Taxonomy" id="34061"/>
    <lineage>
        <taxon>Bacteria</taxon>
        <taxon>Pseudomonadati</taxon>
        <taxon>Pseudomonadota</taxon>
        <taxon>Gammaproteobacteria</taxon>
        <taxon>Moraxellales</taxon>
        <taxon>Moraxellaceae</taxon>
        <taxon>Moraxella</taxon>
    </lineage>
</organism>
<evidence type="ECO:0000313" key="1">
    <source>
        <dbReference type="EMBL" id="VEG13732.1"/>
    </source>
</evidence>
<reference evidence="1 2" key="1">
    <citation type="submission" date="2018-12" db="EMBL/GenBank/DDBJ databases">
        <authorList>
            <consortium name="Pathogen Informatics"/>
        </authorList>
    </citation>
    <scope>NUCLEOTIDE SEQUENCE [LARGE SCALE GENOMIC DNA]</scope>
    <source>
        <strain evidence="1 2">NCTC10297</strain>
    </source>
</reference>
<dbReference type="Proteomes" id="UP000274100">
    <property type="component" value="Chromosome"/>
</dbReference>
<dbReference type="RefSeq" id="WP_126331390.1">
    <property type="nucleotide sequence ID" value="NZ_LR134343.1"/>
</dbReference>
<sequence length="149" mass="17795">METDLITIVKGIDIYNFYIENYYGLSCYVFSYKKNNDFLLCTIPGVFFEEILNILLLNVKDKKCELLERFLDGGCDFTFEFQENYLGAWWKVPDKFSFIENINSIDINELLNNEKYSFIHDIDSLIYILKKLKEYLDDSLSYDLFLHYS</sequence>
<dbReference type="KEGG" id="mcun:NCTC10297_01702"/>
<gene>
    <name evidence="1" type="ORF">NCTC10297_01702</name>
</gene>
<dbReference type="EMBL" id="LR134343">
    <property type="protein sequence ID" value="VEG13732.1"/>
    <property type="molecule type" value="Genomic_DNA"/>
</dbReference>
<accession>A0A448GYA0</accession>
<protein>
    <submittedName>
        <fullName evidence="1">Uncharacterized protein</fullName>
    </submittedName>
</protein>
<name>A0A448GYA0_9GAMM</name>